<dbReference type="CDD" id="cd07813">
    <property type="entry name" value="COQ10p_like"/>
    <property type="match status" value="1"/>
</dbReference>
<evidence type="ECO:0000313" key="6">
    <source>
        <dbReference type="Proteomes" id="UP000625711"/>
    </source>
</evidence>
<gene>
    <name evidence="5" type="ORF">GWI33_001667</name>
</gene>
<name>A0A834IXK7_RHYFE</name>
<dbReference type="AlphaFoldDB" id="A0A834IXK7"/>
<dbReference type="Proteomes" id="UP000625711">
    <property type="component" value="Unassembled WGS sequence"/>
</dbReference>
<feature type="domain" description="Coenzyme Q-binding protein COQ10 START" evidence="4">
    <location>
        <begin position="31"/>
        <end position="154"/>
    </location>
</feature>
<dbReference type="OrthoDB" id="292693at2759"/>
<organism evidence="5 6">
    <name type="scientific">Rhynchophorus ferrugineus</name>
    <name type="common">Red palm weevil</name>
    <name type="synonym">Curculio ferrugineus</name>
    <dbReference type="NCBI Taxonomy" id="354439"/>
    <lineage>
        <taxon>Eukaryota</taxon>
        <taxon>Metazoa</taxon>
        <taxon>Ecdysozoa</taxon>
        <taxon>Arthropoda</taxon>
        <taxon>Hexapoda</taxon>
        <taxon>Insecta</taxon>
        <taxon>Pterygota</taxon>
        <taxon>Neoptera</taxon>
        <taxon>Endopterygota</taxon>
        <taxon>Coleoptera</taxon>
        <taxon>Polyphaga</taxon>
        <taxon>Cucujiformia</taxon>
        <taxon>Curculionidae</taxon>
        <taxon>Dryophthorinae</taxon>
        <taxon>Rhynchophorus</taxon>
    </lineage>
</organism>
<dbReference type="InterPro" id="IPR023393">
    <property type="entry name" value="START-like_dom_sf"/>
</dbReference>
<dbReference type="SUPFAM" id="SSF55961">
    <property type="entry name" value="Bet v1-like"/>
    <property type="match status" value="1"/>
</dbReference>
<evidence type="ECO:0000256" key="2">
    <source>
        <dbReference type="ARBA" id="ARBA00011814"/>
    </source>
</evidence>
<evidence type="ECO:0000259" key="4">
    <source>
        <dbReference type="Pfam" id="PF03364"/>
    </source>
</evidence>
<dbReference type="GO" id="GO:0048039">
    <property type="term" value="F:ubiquinone binding"/>
    <property type="evidence" value="ECO:0007669"/>
    <property type="project" value="InterPro"/>
</dbReference>
<dbReference type="Pfam" id="PF03364">
    <property type="entry name" value="Polyketide_cyc"/>
    <property type="match status" value="1"/>
</dbReference>
<accession>A0A834IXK7</accession>
<dbReference type="InterPro" id="IPR005031">
    <property type="entry name" value="COQ10_START"/>
</dbReference>
<dbReference type="PANTHER" id="PTHR12901:SF10">
    <property type="entry name" value="COENZYME Q-BINDING PROTEIN COQ10, MITOCHONDRIAL"/>
    <property type="match status" value="1"/>
</dbReference>
<evidence type="ECO:0000313" key="5">
    <source>
        <dbReference type="EMBL" id="KAF7287302.1"/>
    </source>
</evidence>
<comment type="function">
    <text evidence="3">Required for the function of coenzyme Q in the respiratory chain. May serve as a chaperone or may be involved in the transport of Q6 from its site of synthesis to the catalytic sites of the respiratory complexes.</text>
</comment>
<dbReference type="InterPro" id="IPR044996">
    <property type="entry name" value="COQ10-like"/>
</dbReference>
<dbReference type="GO" id="GO:0005739">
    <property type="term" value="C:mitochondrion"/>
    <property type="evidence" value="ECO:0007669"/>
    <property type="project" value="TreeGrafter"/>
</dbReference>
<sequence>MVLQYRCIHFNKFLTKQKSYRAKKLIGFSDKQMYNVVADVKNYKQFLPFCKKSTILSSNDNVMLANLEIGFPPVIENYTSKVTLIDSKLVKAECHDGRLFKYLETTWRFAPGLKSNPTTCIIDFYVNFEFHSLLHSQLSIMFFDGVVTQMESAFIKEARRRYGMESIPSHPLSDVNNQ</sequence>
<reference evidence="5" key="1">
    <citation type="submission" date="2020-08" db="EMBL/GenBank/DDBJ databases">
        <title>Genome sequencing and assembly of the red palm weevil Rhynchophorus ferrugineus.</title>
        <authorList>
            <person name="Dias G.B."/>
            <person name="Bergman C.M."/>
            <person name="Manee M."/>
        </authorList>
    </citation>
    <scope>NUCLEOTIDE SEQUENCE</scope>
    <source>
        <strain evidence="5">AA-2017</strain>
        <tissue evidence="5">Whole larva</tissue>
    </source>
</reference>
<dbReference type="EMBL" id="JAACXV010000014">
    <property type="protein sequence ID" value="KAF7287302.1"/>
    <property type="molecule type" value="Genomic_DNA"/>
</dbReference>
<keyword evidence="6" id="KW-1185">Reference proteome</keyword>
<comment type="caution">
    <text evidence="5">The sequence shown here is derived from an EMBL/GenBank/DDBJ whole genome shotgun (WGS) entry which is preliminary data.</text>
</comment>
<evidence type="ECO:0000256" key="1">
    <source>
        <dbReference type="ARBA" id="ARBA00006885"/>
    </source>
</evidence>
<dbReference type="PANTHER" id="PTHR12901">
    <property type="entry name" value="SPERM PROTEIN HOMOLOG"/>
    <property type="match status" value="1"/>
</dbReference>
<dbReference type="Gene3D" id="3.30.530.20">
    <property type="match status" value="1"/>
</dbReference>
<comment type="similarity">
    <text evidence="1">Belongs to the COQ10 family.</text>
</comment>
<dbReference type="GO" id="GO:0045333">
    <property type="term" value="P:cellular respiration"/>
    <property type="evidence" value="ECO:0007669"/>
    <property type="project" value="InterPro"/>
</dbReference>
<comment type="subunit">
    <text evidence="2">Interacts with coenzyme Q.</text>
</comment>
<proteinExistence type="inferred from homology"/>
<evidence type="ECO:0000256" key="3">
    <source>
        <dbReference type="ARBA" id="ARBA00024947"/>
    </source>
</evidence>
<protein>
    <recommendedName>
        <fullName evidence="4">Coenzyme Q-binding protein COQ10 START domain-containing protein</fullName>
    </recommendedName>
</protein>